<name>A0A846MUN3_9PROT</name>
<accession>A0A846MUN3</accession>
<evidence type="ECO:0000256" key="4">
    <source>
        <dbReference type="ARBA" id="ARBA00023004"/>
    </source>
</evidence>
<keyword evidence="2" id="KW-0813">Transport</keyword>
<dbReference type="InterPro" id="IPR012312">
    <property type="entry name" value="Hemerythrin-like"/>
</dbReference>
<evidence type="ECO:0000256" key="3">
    <source>
        <dbReference type="ARBA" id="ARBA00022723"/>
    </source>
</evidence>
<dbReference type="Pfam" id="PF01814">
    <property type="entry name" value="Hemerythrin"/>
    <property type="match status" value="1"/>
</dbReference>
<gene>
    <name evidence="6" type="ORF">FHS83_000536</name>
</gene>
<organism evidence="6 7">
    <name type="scientific">Rhizomicrobium palustre</name>
    <dbReference type="NCBI Taxonomy" id="189966"/>
    <lineage>
        <taxon>Bacteria</taxon>
        <taxon>Pseudomonadati</taxon>
        <taxon>Pseudomonadota</taxon>
        <taxon>Alphaproteobacteria</taxon>
        <taxon>Micropepsales</taxon>
        <taxon>Micropepsaceae</taxon>
        <taxon>Rhizomicrobium</taxon>
    </lineage>
</organism>
<proteinExistence type="inferred from homology"/>
<dbReference type="PANTHER" id="PTHR37164:SF1">
    <property type="entry name" value="BACTERIOHEMERYTHRIN"/>
    <property type="match status" value="1"/>
</dbReference>
<dbReference type="SUPFAM" id="SSF47188">
    <property type="entry name" value="Hemerythrin-like"/>
    <property type="match status" value="1"/>
</dbReference>
<keyword evidence="3" id="KW-0479">Metal-binding</keyword>
<evidence type="ECO:0000313" key="7">
    <source>
        <dbReference type="Proteomes" id="UP000570514"/>
    </source>
</evidence>
<dbReference type="AlphaFoldDB" id="A0A846MUN3"/>
<dbReference type="EMBL" id="JAASRM010000001">
    <property type="protein sequence ID" value="NIK87218.1"/>
    <property type="molecule type" value="Genomic_DNA"/>
</dbReference>
<dbReference type="PANTHER" id="PTHR37164">
    <property type="entry name" value="BACTERIOHEMERYTHRIN"/>
    <property type="match status" value="1"/>
</dbReference>
<dbReference type="NCBIfam" id="TIGR02481">
    <property type="entry name" value="hemeryth_dom"/>
    <property type="match status" value="1"/>
</dbReference>
<evidence type="ECO:0000259" key="5">
    <source>
        <dbReference type="Pfam" id="PF01814"/>
    </source>
</evidence>
<dbReference type="InterPro" id="IPR035938">
    <property type="entry name" value="Hemerythrin-like_sf"/>
</dbReference>
<dbReference type="InterPro" id="IPR016131">
    <property type="entry name" value="Haemerythrin_Fe_BS"/>
</dbReference>
<keyword evidence="4" id="KW-0408">Iron</keyword>
<dbReference type="NCBIfam" id="NF033749">
    <property type="entry name" value="bact_hemeryth"/>
    <property type="match status" value="1"/>
</dbReference>
<evidence type="ECO:0000313" key="6">
    <source>
        <dbReference type="EMBL" id="NIK87218.1"/>
    </source>
</evidence>
<dbReference type="GO" id="GO:0005344">
    <property type="term" value="F:oxygen carrier activity"/>
    <property type="evidence" value="ECO:0007669"/>
    <property type="project" value="UniProtKB-KW"/>
</dbReference>
<evidence type="ECO:0000256" key="1">
    <source>
        <dbReference type="ARBA" id="ARBA00010587"/>
    </source>
</evidence>
<dbReference type="Proteomes" id="UP000570514">
    <property type="component" value="Unassembled WGS sequence"/>
</dbReference>
<dbReference type="PROSITE" id="PS00550">
    <property type="entry name" value="HEMERYTHRINS"/>
    <property type="match status" value="1"/>
</dbReference>
<keyword evidence="7" id="KW-1185">Reference proteome</keyword>
<keyword evidence="2" id="KW-0561">Oxygen transport</keyword>
<dbReference type="RefSeq" id="WP_167080625.1">
    <property type="nucleotide sequence ID" value="NZ_BAAADC010000001.1"/>
</dbReference>
<sequence>MALVAWSEKLSVGIRSIDDQHKKLVTLVNQLHDGMIAGKGKEVVGPVLKGLIDYTATHFKFEEDLFARTGYGDAAAHKKEHEDLVRRVKEIQQVYDQKGPSVLTIQVMNFLKDWLTSHILGSDQKYAPHLKSKGVN</sequence>
<reference evidence="6 7" key="1">
    <citation type="submission" date="2020-03" db="EMBL/GenBank/DDBJ databases">
        <title>Genomic Encyclopedia of Type Strains, Phase IV (KMG-IV): sequencing the most valuable type-strain genomes for metagenomic binning, comparative biology and taxonomic classification.</title>
        <authorList>
            <person name="Goeker M."/>
        </authorList>
    </citation>
    <scope>NUCLEOTIDE SEQUENCE [LARGE SCALE GENOMIC DNA]</scope>
    <source>
        <strain evidence="6 7">DSM 19867</strain>
    </source>
</reference>
<comment type="caution">
    <text evidence="6">The sequence shown here is derived from an EMBL/GenBank/DDBJ whole genome shotgun (WGS) entry which is preliminary data.</text>
</comment>
<dbReference type="GO" id="GO:0046872">
    <property type="term" value="F:metal ion binding"/>
    <property type="evidence" value="ECO:0007669"/>
    <property type="project" value="UniProtKB-KW"/>
</dbReference>
<feature type="domain" description="Hemerythrin-like" evidence="5">
    <location>
        <begin position="13"/>
        <end position="130"/>
    </location>
</feature>
<comment type="similarity">
    <text evidence="1">Belongs to the hemerythrin family.</text>
</comment>
<dbReference type="InterPro" id="IPR012827">
    <property type="entry name" value="Hemerythrin_metal-bd"/>
</dbReference>
<dbReference type="CDD" id="cd12107">
    <property type="entry name" value="Hemerythrin"/>
    <property type="match status" value="1"/>
</dbReference>
<protein>
    <submittedName>
        <fullName evidence="6">Hemerythrin</fullName>
    </submittedName>
</protein>
<dbReference type="Gene3D" id="1.20.120.50">
    <property type="entry name" value="Hemerythrin-like"/>
    <property type="match status" value="1"/>
</dbReference>
<dbReference type="NCBIfam" id="NF002007">
    <property type="entry name" value="PRK00808.1"/>
    <property type="match status" value="1"/>
</dbReference>
<dbReference type="InterPro" id="IPR050669">
    <property type="entry name" value="Hemerythrin"/>
</dbReference>
<evidence type="ECO:0000256" key="2">
    <source>
        <dbReference type="ARBA" id="ARBA00022621"/>
    </source>
</evidence>